<sequence length="360" mass="40595">MRVVATRSLEPGSVLAKTIYNENGQALLHQGVSFTEKVINRLKAYDITYVYIEDGRTEDVIAHSPISEQMRMKAIKSIKQTFSAANHSFTTKSYMLERSGTEMRGVVRSLMEELRNHKEVVSLLSDVFTFDDYIFTHSLNVTMYALALGKELRLSTVQLEELGLGSILHDVGKISVPREILQKRGKLTEEEFEWIKIHSEAGFEMLRQSPNIPLLAAHCAYQHHERLDGSGYPRGIYGQDIHLFGKILAIADVFDAVTSNRVYREAMLPHEGLEILYSGAGTLFDKDMVEAFRRCIAVYPNGLSVRLGDGRKGIVVKQHPHLCDRPTVRIINDDRTIGQDLDLSKELNIMVTNCHTTSVS</sequence>
<evidence type="ECO:0000259" key="1">
    <source>
        <dbReference type="PROSITE" id="PS51832"/>
    </source>
</evidence>
<reference evidence="3" key="1">
    <citation type="submission" date="2016-10" db="EMBL/GenBank/DDBJ databases">
        <authorList>
            <person name="Varghese N."/>
            <person name="Submissions S."/>
        </authorList>
    </citation>
    <scope>NUCLEOTIDE SEQUENCE [LARGE SCALE GENOMIC DNA]</scope>
    <source>
        <strain evidence="3">CGMCC 1.3704</strain>
    </source>
</reference>
<accession>A0A1I3R522</accession>
<dbReference type="OrthoDB" id="9759601at2"/>
<dbReference type="Gene3D" id="1.10.3210.10">
    <property type="entry name" value="Hypothetical protein af1432"/>
    <property type="match status" value="1"/>
</dbReference>
<dbReference type="SUPFAM" id="SSF109604">
    <property type="entry name" value="HD-domain/PDEase-like"/>
    <property type="match status" value="1"/>
</dbReference>
<proteinExistence type="predicted"/>
<dbReference type="PANTHER" id="PTHR43155">
    <property type="entry name" value="CYCLIC DI-GMP PHOSPHODIESTERASE PA4108-RELATED"/>
    <property type="match status" value="1"/>
</dbReference>
<protein>
    <submittedName>
        <fullName evidence="2">HD-GYP domain, c-di-GMP phosphodiesterase class II (Or its inactivated variant)</fullName>
    </submittedName>
</protein>
<dbReference type="EMBL" id="FOSB01000002">
    <property type="protein sequence ID" value="SFJ41205.1"/>
    <property type="molecule type" value="Genomic_DNA"/>
</dbReference>
<organism evidence="2 3">
    <name type="scientific">Halobacillus dabanensis</name>
    <dbReference type="NCBI Taxonomy" id="240302"/>
    <lineage>
        <taxon>Bacteria</taxon>
        <taxon>Bacillati</taxon>
        <taxon>Bacillota</taxon>
        <taxon>Bacilli</taxon>
        <taxon>Bacillales</taxon>
        <taxon>Bacillaceae</taxon>
        <taxon>Halobacillus</taxon>
    </lineage>
</organism>
<dbReference type="AlphaFoldDB" id="A0A1I3R522"/>
<dbReference type="Proteomes" id="UP000183557">
    <property type="component" value="Unassembled WGS sequence"/>
</dbReference>
<name>A0A1I3R522_HALDA</name>
<dbReference type="PANTHER" id="PTHR43155:SF2">
    <property type="entry name" value="CYCLIC DI-GMP PHOSPHODIESTERASE PA4108"/>
    <property type="match status" value="1"/>
</dbReference>
<gene>
    <name evidence="2" type="ORF">SAMN04487936_10269</name>
</gene>
<dbReference type="CDD" id="cd00077">
    <property type="entry name" value="HDc"/>
    <property type="match status" value="1"/>
</dbReference>
<dbReference type="Pfam" id="PF13487">
    <property type="entry name" value="HD_5"/>
    <property type="match status" value="1"/>
</dbReference>
<dbReference type="SMART" id="SM00471">
    <property type="entry name" value="HDc"/>
    <property type="match status" value="1"/>
</dbReference>
<dbReference type="RefSeq" id="WP_075035185.1">
    <property type="nucleotide sequence ID" value="NZ_FOSB01000002.1"/>
</dbReference>
<dbReference type="InterPro" id="IPR037522">
    <property type="entry name" value="HD_GYP_dom"/>
</dbReference>
<evidence type="ECO:0000313" key="2">
    <source>
        <dbReference type="EMBL" id="SFJ41205.1"/>
    </source>
</evidence>
<evidence type="ECO:0000313" key="3">
    <source>
        <dbReference type="Proteomes" id="UP000183557"/>
    </source>
</evidence>
<keyword evidence="3" id="KW-1185">Reference proteome</keyword>
<dbReference type="PROSITE" id="PS51832">
    <property type="entry name" value="HD_GYP"/>
    <property type="match status" value="1"/>
</dbReference>
<dbReference type="InterPro" id="IPR003607">
    <property type="entry name" value="HD/PDEase_dom"/>
</dbReference>
<feature type="domain" description="HD-GYP" evidence="1">
    <location>
        <begin position="112"/>
        <end position="308"/>
    </location>
</feature>